<dbReference type="Pfam" id="PF04149">
    <property type="entry name" value="DUF397"/>
    <property type="match status" value="1"/>
</dbReference>
<protein>
    <submittedName>
        <fullName evidence="2">DUF397 domain-containing protein</fullName>
    </submittedName>
</protein>
<accession>A0AB39STY9</accession>
<organism evidence="2">
    <name type="scientific">Streptomyces sp. R35</name>
    <dbReference type="NCBI Taxonomy" id="3238630"/>
    <lineage>
        <taxon>Bacteria</taxon>
        <taxon>Bacillati</taxon>
        <taxon>Actinomycetota</taxon>
        <taxon>Actinomycetes</taxon>
        <taxon>Kitasatosporales</taxon>
        <taxon>Streptomycetaceae</taxon>
        <taxon>Streptomyces</taxon>
    </lineage>
</organism>
<evidence type="ECO:0000259" key="1">
    <source>
        <dbReference type="Pfam" id="PF04149"/>
    </source>
</evidence>
<dbReference type="AlphaFoldDB" id="A0AB39STY9"/>
<evidence type="ECO:0000313" key="2">
    <source>
        <dbReference type="EMBL" id="XDQ68779.1"/>
    </source>
</evidence>
<dbReference type="InterPro" id="IPR007278">
    <property type="entry name" value="DUF397"/>
</dbReference>
<dbReference type="EMBL" id="CP163440">
    <property type="protein sequence ID" value="XDQ68779.1"/>
    <property type="molecule type" value="Genomic_DNA"/>
</dbReference>
<reference evidence="2" key="1">
    <citation type="submission" date="2024-07" db="EMBL/GenBank/DDBJ databases">
        <authorList>
            <person name="Yu S.T."/>
        </authorList>
    </citation>
    <scope>NUCLEOTIDE SEQUENCE</scope>
    <source>
        <strain evidence="2">R35</strain>
    </source>
</reference>
<sequence length="37" mass="4044">MVPGFRNFVPVRDSKTPSGPVLLITHSAWSAFTSALR</sequence>
<name>A0AB39STY9_9ACTN</name>
<dbReference type="RefSeq" id="WP_369265540.1">
    <property type="nucleotide sequence ID" value="NZ_CP163440.1"/>
</dbReference>
<gene>
    <name evidence="2" type="ORF">AB5J50_29095</name>
</gene>
<feature type="domain" description="DUF397" evidence="1">
    <location>
        <begin position="9"/>
        <end position="37"/>
    </location>
</feature>
<proteinExistence type="predicted"/>